<accession>A0A1G9FJ69</accession>
<proteinExistence type="predicted"/>
<protein>
    <submittedName>
        <fullName evidence="1">Uncharacterized protein</fullName>
    </submittedName>
</protein>
<dbReference type="OrthoDB" id="3679680at2"/>
<sequence>MGELAERLDSIRVRASAPGMDIQAELRNRTEFSLSFGESVYEFADERALERALASMARLLYVGWQRQYQDAISGANLDTEPRDQHDSDFQAECRAVESHGESSDGRFALSAVGMDEFTARIKRGSLRELREEEFAARVGEVATRLVQDYQARTTELKLRYYG</sequence>
<dbReference type="Proteomes" id="UP000199213">
    <property type="component" value="Unassembled WGS sequence"/>
</dbReference>
<evidence type="ECO:0000313" key="1">
    <source>
        <dbReference type="EMBL" id="SDK88440.1"/>
    </source>
</evidence>
<dbReference type="AlphaFoldDB" id="A0A1G9FJ69"/>
<gene>
    <name evidence="1" type="ORF">SAMN04487820_11575</name>
</gene>
<keyword evidence="2" id="KW-1185">Reference proteome</keyword>
<name>A0A1G9FJ69_ACTMZ</name>
<organism evidence="1 2">
    <name type="scientific">Actinopolyspora mzabensis</name>
    <dbReference type="NCBI Taxonomy" id="995066"/>
    <lineage>
        <taxon>Bacteria</taxon>
        <taxon>Bacillati</taxon>
        <taxon>Actinomycetota</taxon>
        <taxon>Actinomycetes</taxon>
        <taxon>Actinopolysporales</taxon>
        <taxon>Actinopolysporaceae</taxon>
        <taxon>Actinopolyspora</taxon>
    </lineage>
</organism>
<dbReference type="EMBL" id="FNFM01000015">
    <property type="protein sequence ID" value="SDK88440.1"/>
    <property type="molecule type" value="Genomic_DNA"/>
</dbReference>
<evidence type="ECO:0000313" key="2">
    <source>
        <dbReference type="Proteomes" id="UP000199213"/>
    </source>
</evidence>
<reference evidence="2" key="1">
    <citation type="submission" date="2016-10" db="EMBL/GenBank/DDBJ databases">
        <authorList>
            <person name="Varghese N."/>
            <person name="Submissions S."/>
        </authorList>
    </citation>
    <scope>NUCLEOTIDE SEQUENCE [LARGE SCALE GENOMIC DNA]</scope>
    <source>
        <strain evidence="2">DSM 45460</strain>
    </source>
</reference>